<organism evidence="1 2">
    <name type="scientific">Thermostichus vulcanus str. 'Rupite'</name>
    <dbReference type="NCBI Taxonomy" id="2813851"/>
    <lineage>
        <taxon>Bacteria</taxon>
        <taxon>Bacillati</taxon>
        <taxon>Cyanobacteriota</taxon>
        <taxon>Cyanophyceae</taxon>
        <taxon>Thermostichales</taxon>
        <taxon>Thermostichaceae</taxon>
        <taxon>Thermostichus</taxon>
    </lineage>
</organism>
<keyword evidence="2" id="KW-1185">Reference proteome</keyword>
<comment type="caution">
    <text evidence="1">The sequence shown here is derived from an EMBL/GenBank/DDBJ whole genome shotgun (WGS) entry which is preliminary data.</text>
</comment>
<dbReference type="SUPFAM" id="SSF53756">
    <property type="entry name" value="UDP-Glycosyltransferase/glycogen phosphorylase"/>
    <property type="match status" value="1"/>
</dbReference>
<dbReference type="InterPro" id="IPR003835">
    <property type="entry name" value="Glyco_trans_19"/>
</dbReference>
<dbReference type="Proteomes" id="UP000830835">
    <property type="component" value="Unassembled WGS sequence"/>
</dbReference>
<dbReference type="PANTHER" id="PTHR30372:SF6">
    <property type="entry name" value="LIPID-A-DISACCHARIDE SYNTHASE"/>
    <property type="match status" value="1"/>
</dbReference>
<dbReference type="EMBL" id="JAFIRA010000001">
    <property type="protein sequence ID" value="MCJ2541362.1"/>
    <property type="molecule type" value="Genomic_DNA"/>
</dbReference>
<evidence type="ECO:0000313" key="2">
    <source>
        <dbReference type="Proteomes" id="UP000830835"/>
    </source>
</evidence>
<sequence length="494" mass="53983">MALLSGGAPPYDILILSNGPGELTTWVRPVVMELRQQLPQARLSLVLSPCPHASGQEAKMAQEFIQIDRVQDPDFFLAFLLTGQTEEAWDWAKRGVVLFLGGDQFFAIWIAQRLRYRLVVYAEHQPRWQPWVDAFALRTEEIKRRYDGGWLLGHCWASKMHVVGDLMADGVASATYLPGMPVSGWLSSRSFSTQTPAAASKPTAGFSSLTQIPALSEAVPSEGTVPEPVPNRFAQEGLLPRGWQRLSDGGRTHYQVGLLPGSKPAKLSLGVPMMLAVADELRQQLPNIRFVIPVAPGQTPQSLAGYAHPKFNPDMALVYGTSGALEQTNLGAQFITPFGSTIQLWTTFPAYSVLANCDLCLTTIGANTAELARLGVPMVVVIPTNKLEAMRAWDGILGLLVNLPGIGTGLARWINRLALGWLGHLAWPNIWAGREVVPELRGHLRPVQVAEQAQVLLEDPQRRRQMQAELQQLGGKPGAAQAIVQLVAQQLSKS</sequence>
<evidence type="ECO:0000313" key="1">
    <source>
        <dbReference type="EMBL" id="MCJ2541362.1"/>
    </source>
</evidence>
<reference evidence="1" key="1">
    <citation type="submission" date="2021-02" db="EMBL/GenBank/DDBJ databases">
        <title>The CRISPR/cas machinery reduction and long-range gene transfer in the hot spring cyanobacterium Synechococcus.</title>
        <authorList>
            <person name="Dvorak P."/>
            <person name="Jahodarova E."/>
            <person name="Hasler P."/>
            <person name="Poulickova A."/>
        </authorList>
    </citation>
    <scope>NUCLEOTIDE SEQUENCE</scope>
    <source>
        <strain evidence="1">Rupite</strain>
    </source>
</reference>
<dbReference type="PANTHER" id="PTHR30372">
    <property type="entry name" value="LIPID-A-DISACCHARIDE SYNTHASE"/>
    <property type="match status" value="1"/>
</dbReference>
<accession>A0ABT0C6N2</accession>
<name>A0ABT0C6N2_THEVL</name>
<protein>
    <recommendedName>
        <fullName evidence="3">Lipid-A-disaccharide synthase</fullName>
    </recommendedName>
</protein>
<dbReference type="RefSeq" id="WP_244348365.1">
    <property type="nucleotide sequence ID" value="NZ_JAFIRA010000001.1"/>
</dbReference>
<proteinExistence type="predicted"/>
<gene>
    <name evidence="1" type="ORF">JX360_00325</name>
</gene>
<evidence type="ECO:0008006" key="3">
    <source>
        <dbReference type="Google" id="ProtNLM"/>
    </source>
</evidence>